<dbReference type="InterPro" id="IPR010930">
    <property type="entry name" value="Flg_bb/hook_C_dom"/>
</dbReference>
<dbReference type="Pfam" id="PF06429">
    <property type="entry name" value="Flg_bbr_C"/>
    <property type="match status" value="1"/>
</dbReference>
<comment type="similarity">
    <text evidence="1 2">Belongs to the flagella basal body rod proteins family.</text>
</comment>
<dbReference type="InterPro" id="IPR001444">
    <property type="entry name" value="Flag_bb_rod_N"/>
</dbReference>
<evidence type="ECO:0000256" key="2">
    <source>
        <dbReference type="RuleBase" id="RU362116"/>
    </source>
</evidence>
<dbReference type="EMBL" id="JAGYPN010000002">
    <property type="protein sequence ID" value="MBS4223411.1"/>
    <property type="molecule type" value="Genomic_DNA"/>
</dbReference>
<proteinExistence type="inferred from homology"/>
<feature type="domain" description="Flagellar basal-body/hook protein C-terminal" evidence="4">
    <location>
        <begin position="229"/>
        <end position="272"/>
    </location>
</feature>
<dbReference type="SUPFAM" id="SSF117143">
    <property type="entry name" value="Flagellar hook protein flgE"/>
    <property type="match status" value="1"/>
</dbReference>
<dbReference type="Pfam" id="PF22692">
    <property type="entry name" value="LlgE_F_G_D1"/>
    <property type="match status" value="1"/>
</dbReference>
<evidence type="ECO:0000259" key="4">
    <source>
        <dbReference type="Pfam" id="PF06429"/>
    </source>
</evidence>
<sequence>MNKSMTTAVNTINQLQKQFDIISHNIANSQTNGFKRRDVSFAEMVFQEINNQPAQEKEVGRTSPLGIRQGVGAMIAKSVMVLQQGTIQNTDRSLDIAFTENNQFLKVLVQDGNGSNVRFTRNGALYVTPTGNNELMLVTKDGNPILDENENMITFSDQLGDYTISKNGTFQASNKNGQTMTANLGIIALNKPQFMEQKGDNLIGLPDNTNEAAIYADLTGATRNNISIQQGALEGSNVDLSKEMTEMMSVQRALQFQSRSITLSDQMLGLVNGIR</sequence>
<feature type="domain" description="Flagellar basal body rod protein N-terminal" evidence="3">
    <location>
        <begin position="5"/>
        <end position="35"/>
    </location>
</feature>
<comment type="subcellular location">
    <subcellularLocation>
        <location evidence="2">Bacterial flagellum basal body</location>
    </subcellularLocation>
</comment>
<reference evidence="6 7" key="1">
    <citation type="submission" date="2021-05" db="EMBL/GenBank/DDBJ databases">
        <title>Novel Bacillus species.</title>
        <authorList>
            <person name="Liu G."/>
        </authorList>
    </citation>
    <scope>NUCLEOTIDE SEQUENCE [LARGE SCALE GENOMIC DNA]</scope>
    <source>
        <strain evidence="6 7">FJAT-49682</strain>
    </source>
</reference>
<dbReference type="NCBIfam" id="TIGR03506">
    <property type="entry name" value="FlgEFG_subfam"/>
    <property type="match status" value="1"/>
</dbReference>
<keyword evidence="6" id="KW-0969">Cilium</keyword>
<protein>
    <submittedName>
        <fullName evidence="6">Flagellar hook-basal body protein</fullName>
    </submittedName>
</protein>
<feature type="domain" description="Flagellar hook protein FlgE/F/G-like D1" evidence="5">
    <location>
        <begin position="104"/>
        <end position="171"/>
    </location>
</feature>
<accession>A0A942Z5X5</accession>
<dbReference type="GO" id="GO:0009425">
    <property type="term" value="C:bacterial-type flagellum basal body"/>
    <property type="evidence" value="ECO:0007669"/>
    <property type="project" value="UniProtKB-SubCell"/>
</dbReference>
<evidence type="ECO:0000256" key="1">
    <source>
        <dbReference type="ARBA" id="ARBA00009677"/>
    </source>
</evidence>
<evidence type="ECO:0000259" key="3">
    <source>
        <dbReference type="Pfam" id="PF00460"/>
    </source>
</evidence>
<dbReference type="GO" id="GO:0071978">
    <property type="term" value="P:bacterial-type flagellum-dependent swarming motility"/>
    <property type="evidence" value="ECO:0007669"/>
    <property type="project" value="TreeGrafter"/>
</dbReference>
<dbReference type="PANTHER" id="PTHR30435">
    <property type="entry name" value="FLAGELLAR PROTEIN"/>
    <property type="match status" value="1"/>
</dbReference>
<dbReference type="RefSeq" id="WP_213098423.1">
    <property type="nucleotide sequence ID" value="NZ_JAGYPK010000002.1"/>
</dbReference>
<evidence type="ECO:0000313" key="7">
    <source>
        <dbReference type="Proteomes" id="UP000676456"/>
    </source>
</evidence>
<evidence type="ECO:0000259" key="5">
    <source>
        <dbReference type="Pfam" id="PF22692"/>
    </source>
</evidence>
<name>A0A942Z5X5_9BACI</name>
<keyword evidence="7" id="KW-1185">Reference proteome</keyword>
<organism evidence="6 7">
    <name type="scientific">Lederbergia citrea</name>
    <dbReference type="NCBI Taxonomy" id="2833581"/>
    <lineage>
        <taxon>Bacteria</taxon>
        <taxon>Bacillati</taxon>
        <taxon>Bacillota</taxon>
        <taxon>Bacilli</taxon>
        <taxon>Bacillales</taxon>
        <taxon>Bacillaceae</taxon>
        <taxon>Lederbergia</taxon>
    </lineage>
</organism>
<evidence type="ECO:0000313" key="6">
    <source>
        <dbReference type="EMBL" id="MBS4223411.1"/>
    </source>
</evidence>
<gene>
    <name evidence="6" type="ORF">KHA91_11715</name>
</gene>
<dbReference type="InterPro" id="IPR037925">
    <property type="entry name" value="FlgE/F/G-like"/>
</dbReference>
<dbReference type="Pfam" id="PF00460">
    <property type="entry name" value="Flg_bb_rod"/>
    <property type="match status" value="1"/>
</dbReference>
<dbReference type="InterPro" id="IPR020013">
    <property type="entry name" value="Flagellar_FlgE/F/G"/>
</dbReference>
<dbReference type="InterPro" id="IPR053967">
    <property type="entry name" value="LlgE_F_G-like_D1"/>
</dbReference>
<keyword evidence="2" id="KW-0975">Bacterial flagellum</keyword>
<dbReference type="AlphaFoldDB" id="A0A942Z5X5"/>
<comment type="caution">
    <text evidence="6">The sequence shown here is derived from an EMBL/GenBank/DDBJ whole genome shotgun (WGS) entry which is preliminary data.</text>
</comment>
<keyword evidence="6" id="KW-0282">Flagellum</keyword>
<dbReference type="Proteomes" id="UP000676456">
    <property type="component" value="Unassembled WGS sequence"/>
</dbReference>
<dbReference type="PANTHER" id="PTHR30435:SF19">
    <property type="entry name" value="FLAGELLAR BASAL-BODY ROD PROTEIN FLGG"/>
    <property type="match status" value="1"/>
</dbReference>
<keyword evidence="6" id="KW-0966">Cell projection</keyword>